<evidence type="ECO:0000256" key="1">
    <source>
        <dbReference type="SAM" id="MobiDB-lite"/>
    </source>
</evidence>
<feature type="region of interest" description="Disordered" evidence="1">
    <location>
        <begin position="643"/>
        <end position="688"/>
    </location>
</feature>
<feature type="compositionally biased region" description="Polar residues" evidence="1">
    <location>
        <begin position="464"/>
        <end position="481"/>
    </location>
</feature>
<sequence length="688" mass="75151">MAIPIYSKKSPSLAALDIILSCTICQQPFPAIYADDDGLRGLRKSDGPHDDRVTKLWLTECCHLSCGKHFEGGGVPFHSAQQTPSAPCPLCVTEKDDRSNKALFYIYGTSKGEYDSNIPDSYFQTPPVALGGTHPGFDALLFQYLSLIRFGSKTYENALLSRIALRRWEERKPEIVRSLSSIGPMRDELLAAGRRLIALGQDVTSIENVLISVGASLAQDLQRRLDEQQLHMNTAPGNNNTPSCNFPDVGSRLARGSAADLDRLIKGAEALATQEPAMQPGFSEDEHSAKRKRGDPLWESQKGIRDGLDSSRPNTSHSRDLMPPPPSTRRPYAFTGHVLTPDLVDPPFVLTVRHPPTVTGPTTPRRQTSQAPNTGVAVNGNELNHRSSADSNGVMSQRRPNHRSFLVSKESFERTPRHLPNHRSSLASISSFEKGPPRDQNLNTLRRIPLPARLGGRPTDIEDLSSQAIASNSSYQDSNLSGARRSSEALSHTSRTGRRLPANPSPGRLTLTPRHSNQQRHGLLANVRTSNDRLGTAASPHFGAQSRPYLSSLPPHNSQTLGENWRYIDSLYAVPAPPAGIRYVNPFESGPSTINGQMRPYSSTAHAKNVLLAQDPAFEEAARHREQALSTQPTLEERIQHARAERRGGPVTPATAALNTTAARGSSNVADPRDSAPASRSGRRPAQR</sequence>
<feature type="compositionally biased region" description="Polar residues" evidence="1">
    <location>
        <begin position="422"/>
        <end position="431"/>
    </location>
</feature>
<evidence type="ECO:0000313" key="3">
    <source>
        <dbReference type="Proteomes" id="UP001166286"/>
    </source>
</evidence>
<dbReference type="EMBL" id="JAFEKC020000005">
    <property type="protein sequence ID" value="KAK0514324.1"/>
    <property type="molecule type" value="Genomic_DNA"/>
</dbReference>
<feature type="region of interest" description="Disordered" evidence="1">
    <location>
        <begin position="271"/>
        <end position="333"/>
    </location>
</feature>
<feature type="compositionally biased region" description="Polar residues" evidence="1">
    <location>
        <begin position="232"/>
        <end position="244"/>
    </location>
</feature>
<accession>A0AA39R628</accession>
<name>A0AA39R628_9LECA</name>
<dbReference type="Proteomes" id="UP001166286">
    <property type="component" value="Unassembled WGS sequence"/>
</dbReference>
<organism evidence="2 3">
    <name type="scientific">Cladonia borealis</name>
    <dbReference type="NCBI Taxonomy" id="184061"/>
    <lineage>
        <taxon>Eukaryota</taxon>
        <taxon>Fungi</taxon>
        <taxon>Dikarya</taxon>
        <taxon>Ascomycota</taxon>
        <taxon>Pezizomycotina</taxon>
        <taxon>Lecanoromycetes</taxon>
        <taxon>OSLEUM clade</taxon>
        <taxon>Lecanoromycetidae</taxon>
        <taxon>Lecanorales</taxon>
        <taxon>Lecanorineae</taxon>
        <taxon>Cladoniaceae</taxon>
        <taxon>Cladonia</taxon>
    </lineage>
</organism>
<proteinExistence type="predicted"/>
<protein>
    <submittedName>
        <fullName evidence="2">Uncharacterized protein</fullName>
    </submittedName>
</protein>
<feature type="compositionally biased region" description="Low complexity" evidence="1">
    <location>
        <begin position="353"/>
        <end position="368"/>
    </location>
</feature>
<reference evidence="2" key="1">
    <citation type="submission" date="2023-03" db="EMBL/GenBank/DDBJ databases">
        <title>Complete genome of Cladonia borealis.</title>
        <authorList>
            <person name="Park H."/>
        </authorList>
    </citation>
    <scope>NUCLEOTIDE SEQUENCE</scope>
    <source>
        <strain evidence="2">ANT050790</strain>
    </source>
</reference>
<gene>
    <name evidence="2" type="ORF">JMJ35_002941</name>
</gene>
<feature type="region of interest" description="Disordered" evidence="1">
    <location>
        <begin position="232"/>
        <end position="251"/>
    </location>
</feature>
<feature type="compositionally biased region" description="Low complexity" evidence="1">
    <location>
        <begin position="652"/>
        <end position="663"/>
    </location>
</feature>
<keyword evidence="3" id="KW-1185">Reference proteome</keyword>
<dbReference type="AlphaFoldDB" id="A0AA39R628"/>
<evidence type="ECO:0000313" key="2">
    <source>
        <dbReference type="EMBL" id="KAK0514324.1"/>
    </source>
</evidence>
<comment type="caution">
    <text evidence="2">The sequence shown here is derived from an EMBL/GenBank/DDBJ whole genome shotgun (WGS) entry which is preliminary data.</text>
</comment>
<feature type="region of interest" description="Disordered" evidence="1">
    <location>
        <begin position="353"/>
        <end position="520"/>
    </location>
</feature>